<dbReference type="Pfam" id="PF09685">
    <property type="entry name" value="MamF_MmsF"/>
    <property type="match status" value="1"/>
</dbReference>
<keyword evidence="2 6" id="KW-0812">Transmembrane</keyword>
<evidence type="ECO:0000256" key="5">
    <source>
        <dbReference type="SAM" id="MobiDB-lite"/>
    </source>
</evidence>
<feature type="compositionally biased region" description="Pro residues" evidence="5">
    <location>
        <begin position="1"/>
        <end position="25"/>
    </location>
</feature>
<gene>
    <name evidence="7" type="ORF">GA0074695_1661</name>
</gene>
<evidence type="ECO:0008006" key="9">
    <source>
        <dbReference type="Google" id="ProtNLM"/>
    </source>
</evidence>
<evidence type="ECO:0000256" key="3">
    <source>
        <dbReference type="ARBA" id="ARBA00022989"/>
    </source>
</evidence>
<evidence type="ECO:0000256" key="2">
    <source>
        <dbReference type="ARBA" id="ARBA00022692"/>
    </source>
</evidence>
<protein>
    <recommendedName>
        <fullName evidence="9">DUF4870 domain-containing protein</fullName>
    </recommendedName>
</protein>
<comment type="subcellular location">
    <subcellularLocation>
        <location evidence="1">Membrane</location>
        <topology evidence="1">Multi-pass membrane protein</topology>
    </subcellularLocation>
</comment>
<accession>A0A1C4VPK3</accession>
<keyword evidence="8" id="KW-1185">Reference proteome</keyword>
<dbReference type="RefSeq" id="WP_089005702.1">
    <property type="nucleotide sequence ID" value="NZ_LT607411.1"/>
</dbReference>
<dbReference type="OrthoDB" id="9808930at2"/>
<dbReference type="InterPro" id="IPR019109">
    <property type="entry name" value="MamF_MmsF"/>
</dbReference>
<feature type="compositionally biased region" description="Pro residues" evidence="5">
    <location>
        <begin position="44"/>
        <end position="69"/>
    </location>
</feature>
<dbReference type="AlphaFoldDB" id="A0A1C4VPK3"/>
<organism evidence="7 8">
    <name type="scientific">Micromonospora viridifaciens</name>
    <dbReference type="NCBI Taxonomy" id="1881"/>
    <lineage>
        <taxon>Bacteria</taxon>
        <taxon>Bacillati</taxon>
        <taxon>Actinomycetota</taxon>
        <taxon>Actinomycetes</taxon>
        <taxon>Micromonosporales</taxon>
        <taxon>Micromonosporaceae</taxon>
        <taxon>Micromonospora</taxon>
    </lineage>
</organism>
<evidence type="ECO:0000256" key="4">
    <source>
        <dbReference type="ARBA" id="ARBA00023136"/>
    </source>
</evidence>
<feature type="transmembrane region" description="Helical" evidence="6">
    <location>
        <begin position="100"/>
        <end position="128"/>
    </location>
</feature>
<feature type="transmembrane region" description="Helical" evidence="6">
    <location>
        <begin position="140"/>
        <end position="159"/>
    </location>
</feature>
<reference evidence="8" key="1">
    <citation type="submission" date="2016-06" db="EMBL/GenBank/DDBJ databases">
        <authorList>
            <person name="Varghese N."/>
            <person name="Submissions Spin"/>
        </authorList>
    </citation>
    <scope>NUCLEOTIDE SEQUENCE [LARGE SCALE GENOMIC DNA]</scope>
    <source>
        <strain evidence="8">DSM 43909</strain>
    </source>
</reference>
<keyword evidence="4 6" id="KW-0472">Membrane</keyword>
<keyword evidence="3 6" id="KW-1133">Transmembrane helix</keyword>
<proteinExistence type="predicted"/>
<feature type="region of interest" description="Disordered" evidence="5">
    <location>
        <begin position="1"/>
        <end position="69"/>
    </location>
</feature>
<evidence type="ECO:0000256" key="6">
    <source>
        <dbReference type="SAM" id="Phobius"/>
    </source>
</evidence>
<evidence type="ECO:0000313" key="7">
    <source>
        <dbReference type="EMBL" id="SCE85916.1"/>
    </source>
</evidence>
<feature type="transmembrane region" description="Helical" evidence="6">
    <location>
        <begin position="165"/>
        <end position="186"/>
    </location>
</feature>
<evidence type="ECO:0000313" key="8">
    <source>
        <dbReference type="Proteomes" id="UP000198242"/>
    </source>
</evidence>
<name>A0A1C4VPK3_MICVI</name>
<dbReference type="Proteomes" id="UP000198242">
    <property type="component" value="Chromosome I"/>
</dbReference>
<sequence length="204" mass="20258">MTEPPRPPGAGEPGAQPPGETPPSAPYGSNEPPTAPLSGAPTGPGYPPPGGYPPPPGDQPPSGGYPPPGGYAAPGAGYPAGGAYGAPAGYASSDDKTWALVAHFGGAAGMFIGGGVLGWVAPLVALLARGNQSPTVRAHAVAALNFQLIWSIIALVGWILTCILIGIVVGFAAMIIGIVFGILGGVKANEGQLYRYPMSANLIK</sequence>
<evidence type="ECO:0000256" key="1">
    <source>
        <dbReference type="ARBA" id="ARBA00004141"/>
    </source>
</evidence>
<dbReference type="EMBL" id="LT607411">
    <property type="protein sequence ID" value="SCE85916.1"/>
    <property type="molecule type" value="Genomic_DNA"/>
</dbReference>